<evidence type="ECO:0008006" key="3">
    <source>
        <dbReference type="Google" id="ProtNLM"/>
    </source>
</evidence>
<proteinExistence type="predicted"/>
<gene>
    <name evidence="1" type="ORF">L873DRAFT_1725755</name>
</gene>
<feature type="non-terminal residue" evidence="1">
    <location>
        <position position="1"/>
    </location>
</feature>
<dbReference type="GO" id="GO:0003676">
    <property type="term" value="F:nucleic acid binding"/>
    <property type="evidence" value="ECO:0007669"/>
    <property type="project" value="InterPro"/>
</dbReference>
<evidence type="ECO:0000313" key="1">
    <source>
        <dbReference type="EMBL" id="RPA88525.1"/>
    </source>
</evidence>
<dbReference type="AlphaFoldDB" id="A0A3N4IS05"/>
<protein>
    <recommendedName>
        <fullName evidence="3">Tc1-like transposase DDE domain-containing protein</fullName>
    </recommendedName>
</protein>
<sequence>PAYSPDHNPMENVWSLVKDKLHKNYPELYLMKGRVDEAKKAIEKAITNCWELVDPKVFDTLARSMVDRVEEIIKADRWYTKY</sequence>
<dbReference type="Gene3D" id="3.30.420.10">
    <property type="entry name" value="Ribonuclease H-like superfamily/Ribonuclease H"/>
    <property type="match status" value="1"/>
</dbReference>
<dbReference type="STRING" id="1336337.A0A3N4IS05"/>
<name>A0A3N4IS05_9PEZI</name>
<accession>A0A3N4IS05</accession>
<dbReference type="Proteomes" id="UP000276215">
    <property type="component" value="Unassembled WGS sequence"/>
</dbReference>
<dbReference type="InterPro" id="IPR036397">
    <property type="entry name" value="RNaseH_sf"/>
</dbReference>
<evidence type="ECO:0000313" key="2">
    <source>
        <dbReference type="Proteomes" id="UP000276215"/>
    </source>
</evidence>
<dbReference type="EMBL" id="ML120865">
    <property type="protein sequence ID" value="RPA88525.1"/>
    <property type="molecule type" value="Genomic_DNA"/>
</dbReference>
<organism evidence="1 2">
    <name type="scientific">Choiromyces venosus 120613-1</name>
    <dbReference type="NCBI Taxonomy" id="1336337"/>
    <lineage>
        <taxon>Eukaryota</taxon>
        <taxon>Fungi</taxon>
        <taxon>Dikarya</taxon>
        <taxon>Ascomycota</taxon>
        <taxon>Pezizomycotina</taxon>
        <taxon>Pezizomycetes</taxon>
        <taxon>Pezizales</taxon>
        <taxon>Tuberaceae</taxon>
        <taxon>Choiromyces</taxon>
    </lineage>
</organism>
<keyword evidence="2" id="KW-1185">Reference proteome</keyword>
<reference evidence="1 2" key="1">
    <citation type="journal article" date="2018" name="Nat. Ecol. Evol.">
        <title>Pezizomycetes genomes reveal the molecular basis of ectomycorrhizal truffle lifestyle.</title>
        <authorList>
            <person name="Murat C."/>
            <person name="Payen T."/>
            <person name="Noel B."/>
            <person name="Kuo A."/>
            <person name="Morin E."/>
            <person name="Chen J."/>
            <person name="Kohler A."/>
            <person name="Krizsan K."/>
            <person name="Balestrini R."/>
            <person name="Da Silva C."/>
            <person name="Montanini B."/>
            <person name="Hainaut M."/>
            <person name="Levati E."/>
            <person name="Barry K.W."/>
            <person name="Belfiori B."/>
            <person name="Cichocki N."/>
            <person name="Clum A."/>
            <person name="Dockter R.B."/>
            <person name="Fauchery L."/>
            <person name="Guy J."/>
            <person name="Iotti M."/>
            <person name="Le Tacon F."/>
            <person name="Lindquist E.A."/>
            <person name="Lipzen A."/>
            <person name="Malagnac F."/>
            <person name="Mello A."/>
            <person name="Molinier V."/>
            <person name="Miyauchi S."/>
            <person name="Poulain J."/>
            <person name="Riccioni C."/>
            <person name="Rubini A."/>
            <person name="Sitrit Y."/>
            <person name="Splivallo R."/>
            <person name="Traeger S."/>
            <person name="Wang M."/>
            <person name="Zifcakova L."/>
            <person name="Wipf D."/>
            <person name="Zambonelli A."/>
            <person name="Paolocci F."/>
            <person name="Nowrousian M."/>
            <person name="Ottonello S."/>
            <person name="Baldrian P."/>
            <person name="Spatafora J.W."/>
            <person name="Henrissat B."/>
            <person name="Nagy L.G."/>
            <person name="Aury J.M."/>
            <person name="Wincker P."/>
            <person name="Grigoriev I.V."/>
            <person name="Bonfante P."/>
            <person name="Martin F.M."/>
        </authorList>
    </citation>
    <scope>NUCLEOTIDE SEQUENCE [LARGE SCALE GENOMIC DNA]</scope>
    <source>
        <strain evidence="1 2">120613-1</strain>
    </source>
</reference>